<dbReference type="EMBL" id="CP163302">
    <property type="protein sequence ID" value="XDP47213.1"/>
    <property type="molecule type" value="Genomic_DNA"/>
</dbReference>
<organism evidence="2">
    <name type="scientific">Sinomonas puerhi</name>
    <dbReference type="NCBI Taxonomy" id="3238584"/>
    <lineage>
        <taxon>Bacteria</taxon>
        <taxon>Bacillati</taxon>
        <taxon>Actinomycetota</taxon>
        <taxon>Actinomycetes</taxon>
        <taxon>Micrococcales</taxon>
        <taxon>Micrococcaceae</taxon>
        <taxon>Sinomonas</taxon>
    </lineage>
</organism>
<evidence type="ECO:0000313" key="2">
    <source>
        <dbReference type="EMBL" id="XDP47213.1"/>
    </source>
</evidence>
<dbReference type="PROSITE" id="PS51318">
    <property type="entry name" value="TAT"/>
    <property type="match status" value="1"/>
</dbReference>
<dbReference type="Pfam" id="PF14269">
    <property type="entry name" value="Arylsulfotran_2"/>
    <property type="match status" value="1"/>
</dbReference>
<proteinExistence type="predicted"/>
<dbReference type="InterPro" id="IPR039535">
    <property type="entry name" value="ASST-like"/>
</dbReference>
<dbReference type="KEGG" id="spue:AB5L97_09665"/>
<evidence type="ECO:0000256" key="1">
    <source>
        <dbReference type="SAM" id="MobiDB-lite"/>
    </source>
</evidence>
<dbReference type="PANTHER" id="PTHR35340:SF5">
    <property type="entry name" value="ASST-DOMAIN-CONTAINING PROTEIN"/>
    <property type="match status" value="1"/>
</dbReference>
<dbReference type="InterPro" id="IPR019546">
    <property type="entry name" value="TAT_signal_bac_arc"/>
</dbReference>
<dbReference type="RefSeq" id="WP_369047321.1">
    <property type="nucleotide sequence ID" value="NZ_CP163302.1"/>
</dbReference>
<accession>A0AB39L7P0</accession>
<dbReference type="PANTHER" id="PTHR35340">
    <property type="entry name" value="PQQ ENZYME REPEAT PROTEIN-RELATED"/>
    <property type="match status" value="1"/>
</dbReference>
<dbReference type="InterPro" id="IPR006311">
    <property type="entry name" value="TAT_signal"/>
</dbReference>
<dbReference type="AlphaFoldDB" id="A0AB39L7P0"/>
<name>A0AB39L7P0_9MICC</name>
<gene>
    <name evidence="2" type="ORF">AB5L97_09665</name>
</gene>
<reference evidence="2" key="1">
    <citation type="submission" date="2024-07" db="EMBL/GenBank/DDBJ databases">
        <authorList>
            <person name="fu j."/>
        </authorList>
    </citation>
    <scope>NUCLEOTIDE SEQUENCE</scope>
    <source>
        <strain evidence="2">P10A9</strain>
    </source>
</reference>
<sequence>MIKVSRRHFIQGAGLAVVGAVAGAGVARSSIFPLPPSAAAASTPTPSASASASAGTTGIADRTFTSTKLTAPHVSVWTDASTAAGLLFTGPMGHGTNGLIMDNTGAPVWMEPTGAGVTDLRVQTYRGQPVLTYWSGKGIGGHGEGIGVIKDTAYRTVAQLSAGAGLKADLHEFTLTQAGTALMTSYPTVKADLSSVGGPASGYMYDCHVQEVDIPTGALLFDWTASAHIPLSESFVKPSDDAAANGTTSDKAFDPFHINSVDRRPDGYLVSARHTHTAYLVGQGGDIVWRLGGSRSDFTIPADAAFAWQHDVRQRSGGVVSMFDNHYKDGTTGTSRGLLLNVDEAARTVTLKLALERGGHRGNAMGNVQFLDNGHYVVGWGSDPAATEFAADGTAVSEATGIGGGCYRAYRHAWSATPTTPPDVAVVQGNGSTMQAFASWNGATEVASWRFLAGNDAEALAEAAVVKKRGFETTAAVAAAGHVAVQALDAKGNVLATSAVIAA</sequence>
<dbReference type="NCBIfam" id="TIGR01409">
    <property type="entry name" value="TAT_signal_seq"/>
    <property type="match status" value="1"/>
</dbReference>
<feature type="compositionally biased region" description="Low complexity" evidence="1">
    <location>
        <begin position="37"/>
        <end position="56"/>
    </location>
</feature>
<feature type="region of interest" description="Disordered" evidence="1">
    <location>
        <begin position="36"/>
        <end position="56"/>
    </location>
</feature>
<protein>
    <submittedName>
        <fullName evidence="2">Arylsulfotransferase family protein</fullName>
    </submittedName>
</protein>
<dbReference type="InterPro" id="IPR053143">
    <property type="entry name" value="Arylsulfate_ST"/>
</dbReference>